<feature type="transmembrane region" description="Helical" evidence="1">
    <location>
        <begin position="21"/>
        <end position="38"/>
    </location>
</feature>
<name>A0A6A5Y7V5_9PLEO</name>
<dbReference type="GeneID" id="54283005"/>
<keyword evidence="1" id="KW-0472">Membrane</keyword>
<feature type="transmembrane region" description="Helical" evidence="1">
    <location>
        <begin position="58"/>
        <end position="77"/>
    </location>
</feature>
<sequence>MAKQSDKHGIVWKKRILVPLWIVRIIIMLFLIVVYSLAVKMIHDNHEEGLRAPGTGTVIVFMLFIVAVLLADVLAIVMFMRDALGPNTFLILNSFQTGFWTGVLILDFVAIGRGANAVGIGFTIFVYLTFLALFVYAIINYRRSKKHAQRGNYGPAHNPLAPTPGHQNAYAPPYAGATPYGQQNTAYASGGGSHELNQNPQQYYGNAPPYGGQFAGATQYGGGAGGAAGDYYHQEPAKPAHMV</sequence>
<feature type="transmembrane region" description="Helical" evidence="1">
    <location>
        <begin position="117"/>
        <end position="139"/>
    </location>
</feature>
<dbReference type="Proteomes" id="UP000799778">
    <property type="component" value="Unassembled WGS sequence"/>
</dbReference>
<keyword evidence="3" id="KW-1185">Reference proteome</keyword>
<evidence type="ECO:0000313" key="2">
    <source>
        <dbReference type="EMBL" id="KAF2020821.1"/>
    </source>
</evidence>
<keyword evidence="1" id="KW-1133">Transmembrane helix</keyword>
<keyword evidence="1" id="KW-0812">Transmembrane</keyword>
<evidence type="ECO:0000313" key="3">
    <source>
        <dbReference type="Proteomes" id="UP000799778"/>
    </source>
</evidence>
<reference evidence="2" key="1">
    <citation type="journal article" date="2020" name="Stud. Mycol.">
        <title>101 Dothideomycetes genomes: a test case for predicting lifestyles and emergence of pathogens.</title>
        <authorList>
            <person name="Haridas S."/>
            <person name="Albert R."/>
            <person name="Binder M."/>
            <person name="Bloem J."/>
            <person name="Labutti K."/>
            <person name="Salamov A."/>
            <person name="Andreopoulos B."/>
            <person name="Baker S."/>
            <person name="Barry K."/>
            <person name="Bills G."/>
            <person name="Bluhm B."/>
            <person name="Cannon C."/>
            <person name="Castanera R."/>
            <person name="Culley D."/>
            <person name="Daum C."/>
            <person name="Ezra D."/>
            <person name="Gonzalez J."/>
            <person name="Henrissat B."/>
            <person name="Kuo A."/>
            <person name="Liang C."/>
            <person name="Lipzen A."/>
            <person name="Lutzoni F."/>
            <person name="Magnuson J."/>
            <person name="Mondo S."/>
            <person name="Nolan M."/>
            <person name="Ohm R."/>
            <person name="Pangilinan J."/>
            <person name="Park H.-J."/>
            <person name="Ramirez L."/>
            <person name="Alfaro M."/>
            <person name="Sun H."/>
            <person name="Tritt A."/>
            <person name="Yoshinaga Y."/>
            <person name="Zwiers L.-H."/>
            <person name="Turgeon B."/>
            <person name="Goodwin S."/>
            <person name="Spatafora J."/>
            <person name="Crous P."/>
            <person name="Grigoriev I."/>
        </authorList>
    </citation>
    <scope>NUCLEOTIDE SEQUENCE</scope>
    <source>
        <strain evidence="2">CBS 175.79</strain>
    </source>
</reference>
<evidence type="ECO:0008006" key="4">
    <source>
        <dbReference type="Google" id="ProtNLM"/>
    </source>
</evidence>
<organism evidence="2 3">
    <name type="scientific">Aaosphaeria arxii CBS 175.79</name>
    <dbReference type="NCBI Taxonomy" id="1450172"/>
    <lineage>
        <taxon>Eukaryota</taxon>
        <taxon>Fungi</taxon>
        <taxon>Dikarya</taxon>
        <taxon>Ascomycota</taxon>
        <taxon>Pezizomycotina</taxon>
        <taxon>Dothideomycetes</taxon>
        <taxon>Pleosporomycetidae</taxon>
        <taxon>Pleosporales</taxon>
        <taxon>Pleosporales incertae sedis</taxon>
        <taxon>Aaosphaeria</taxon>
    </lineage>
</organism>
<proteinExistence type="predicted"/>
<gene>
    <name evidence="2" type="ORF">BU24DRAFT_403892</name>
</gene>
<dbReference type="AlphaFoldDB" id="A0A6A5Y7V5"/>
<dbReference type="EMBL" id="ML978066">
    <property type="protein sequence ID" value="KAF2020821.1"/>
    <property type="molecule type" value="Genomic_DNA"/>
</dbReference>
<protein>
    <recommendedName>
        <fullName evidence="4">MARVEL domain-containing protein</fullName>
    </recommendedName>
</protein>
<evidence type="ECO:0000256" key="1">
    <source>
        <dbReference type="SAM" id="Phobius"/>
    </source>
</evidence>
<dbReference type="RefSeq" id="XP_033389160.1">
    <property type="nucleotide sequence ID" value="XM_033525608.1"/>
</dbReference>
<dbReference type="OrthoDB" id="5211263at2759"/>
<accession>A0A6A5Y7V5</accession>
<feature type="transmembrane region" description="Helical" evidence="1">
    <location>
        <begin position="89"/>
        <end position="111"/>
    </location>
</feature>